<dbReference type="Proteomes" id="UP000800097">
    <property type="component" value="Unassembled WGS sequence"/>
</dbReference>
<proteinExistence type="predicted"/>
<dbReference type="AlphaFoldDB" id="A0A6A6JFN6"/>
<accession>A0A6A6JFN6</accession>
<sequence>MPVQRFSSHTMNVGGSSAGLFFPQVGILYLLGVGRVYGLPVSCIAVGIRHPASQGRYSFTKSRPHSGNDCLVNEDCELLCGVRPTGLRSVQSRNQHKASLVDQSQIWPH</sequence>
<dbReference type="RefSeq" id="XP_033651548.1">
    <property type="nucleotide sequence ID" value="XM_033793209.1"/>
</dbReference>
<reference evidence="2" key="1">
    <citation type="journal article" date="2020" name="Stud. Mycol.">
        <title>101 Dothideomycetes genomes: a test case for predicting lifestyles and emergence of pathogens.</title>
        <authorList>
            <person name="Haridas S."/>
            <person name="Albert R."/>
            <person name="Binder M."/>
            <person name="Bloem J."/>
            <person name="Labutti K."/>
            <person name="Salamov A."/>
            <person name="Andreopoulos B."/>
            <person name="Baker S."/>
            <person name="Barry K."/>
            <person name="Bills G."/>
            <person name="Bluhm B."/>
            <person name="Cannon C."/>
            <person name="Castanera R."/>
            <person name="Culley D."/>
            <person name="Daum C."/>
            <person name="Ezra D."/>
            <person name="Gonzalez J."/>
            <person name="Henrissat B."/>
            <person name="Kuo A."/>
            <person name="Liang C."/>
            <person name="Lipzen A."/>
            <person name="Lutzoni F."/>
            <person name="Magnuson J."/>
            <person name="Mondo S."/>
            <person name="Nolan M."/>
            <person name="Ohm R."/>
            <person name="Pangilinan J."/>
            <person name="Park H.-J."/>
            <person name="Ramirez L."/>
            <person name="Alfaro M."/>
            <person name="Sun H."/>
            <person name="Tritt A."/>
            <person name="Yoshinaga Y."/>
            <person name="Zwiers L.-H."/>
            <person name="Turgeon B."/>
            <person name="Goodwin S."/>
            <person name="Spatafora J."/>
            <person name="Crous P."/>
            <person name="Grigoriev I."/>
        </authorList>
    </citation>
    <scope>NUCLEOTIDE SEQUENCE</scope>
    <source>
        <strain evidence="2">CBS 379.55</strain>
    </source>
</reference>
<gene>
    <name evidence="2" type="ORF">EI97DRAFT_142774</name>
</gene>
<organism evidence="2 3">
    <name type="scientific">Westerdykella ornata</name>
    <dbReference type="NCBI Taxonomy" id="318751"/>
    <lineage>
        <taxon>Eukaryota</taxon>
        <taxon>Fungi</taxon>
        <taxon>Dikarya</taxon>
        <taxon>Ascomycota</taxon>
        <taxon>Pezizomycotina</taxon>
        <taxon>Dothideomycetes</taxon>
        <taxon>Pleosporomycetidae</taxon>
        <taxon>Pleosporales</taxon>
        <taxon>Sporormiaceae</taxon>
        <taxon>Westerdykella</taxon>
    </lineage>
</organism>
<dbReference type="EMBL" id="ML986506">
    <property type="protein sequence ID" value="KAF2274009.1"/>
    <property type="molecule type" value="Genomic_DNA"/>
</dbReference>
<protein>
    <submittedName>
        <fullName evidence="2">Uncharacterized protein</fullName>
    </submittedName>
</protein>
<keyword evidence="1" id="KW-0472">Membrane</keyword>
<evidence type="ECO:0000256" key="1">
    <source>
        <dbReference type="SAM" id="Phobius"/>
    </source>
</evidence>
<dbReference type="GeneID" id="54546384"/>
<keyword evidence="3" id="KW-1185">Reference proteome</keyword>
<keyword evidence="1" id="KW-1133">Transmembrane helix</keyword>
<keyword evidence="1" id="KW-0812">Transmembrane</keyword>
<name>A0A6A6JFN6_WESOR</name>
<evidence type="ECO:0000313" key="3">
    <source>
        <dbReference type="Proteomes" id="UP000800097"/>
    </source>
</evidence>
<feature type="transmembrane region" description="Helical" evidence="1">
    <location>
        <begin position="20"/>
        <end position="48"/>
    </location>
</feature>
<evidence type="ECO:0000313" key="2">
    <source>
        <dbReference type="EMBL" id="KAF2274009.1"/>
    </source>
</evidence>